<keyword evidence="1" id="KW-1015">Disulfide bond</keyword>
<reference evidence="4 5" key="1">
    <citation type="submission" date="2019-08" db="EMBL/GenBank/DDBJ databases">
        <title>A chromosome-level genome assembly, high-density linkage maps, and genome scans reveal the genomic architecture of hybrid incompatibilities underlying speciation via character displacement in darters (Percidae: Etheostominae).</title>
        <authorList>
            <person name="Moran R.L."/>
            <person name="Catchen J.M."/>
            <person name="Fuller R.C."/>
        </authorList>
    </citation>
    <scope>NUCLEOTIDE SEQUENCE [LARGE SCALE GENOMIC DNA]</scope>
    <source>
        <strain evidence="4">EspeVRDwgs_2016</strain>
        <tissue evidence="4">Muscle</tissue>
    </source>
</reference>
<protein>
    <recommendedName>
        <fullName evidence="3">Glycosyltransferase 2-like domain-containing protein</fullName>
    </recommendedName>
</protein>
<dbReference type="EMBL" id="VOFY01000001">
    <property type="protein sequence ID" value="KAA8595665.1"/>
    <property type="molecule type" value="Genomic_DNA"/>
</dbReference>
<keyword evidence="2" id="KW-0732">Signal</keyword>
<comment type="caution">
    <text evidence="4">The sequence shown here is derived from an EMBL/GenBank/DDBJ whole genome shotgun (WGS) entry which is preliminary data.</text>
</comment>
<proteinExistence type="predicted"/>
<evidence type="ECO:0000259" key="3">
    <source>
        <dbReference type="Pfam" id="PF00535"/>
    </source>
</evidence>
<dbReference type="GO" id="GO:0004653">
    <property type="term" value="F:polypeptide N-acetylgalactosaminyltransferase activity"/>
    <property type="evidence" value="ECO:0007669"/>
    <property type="project" value="TreeGrafter"/>
</dbReference>
<gene>
    <name evidence="4" type="ORF">FQN60_010956</name>
</gene>
<feature type="chain" id="PRO_5023869402" description="Glycosyltransferase 2-like domain-containing protein" evidence="2">
    <location>
        <begin position="16"/>
        <end position="235"/>
    </location>
</feature>
<dbReference type="GO" id="GO:0006493">
    <property type="term" value="P:protein O-linked glycosylation"/>
    <property type="evidence" value="ECO:0007669"/>
    <property type="project" value="TreeGrafter"/>
</dbReference>
<feature type="signal peptide" evidence="2">
    <location>
        <begin position="1"/>
        <end position="15"/>
    </location>
</feature>
<dbReference type="PANTHER" id="PTHR11675:SF37">
    <property type="entry name" value="POLYPEPTIDE N-ACETYLGALACTOSAMINYLTRANSFERASE 18"/>
    <property type="match status" value="1"/>
</dbReference>
<name>A0A5J5DQL1_9PERO</name>
<dbReference type="InterPro" id="IPR001173">
    <property type="entry name" value="Glyco_trans_2-like"/>
</dbReference>
<dbReference type="Gene3D" id="3.90.550.10">
    <property type="entry name" value="Spore Coat Polysaccharide Biosynthesis Protein SpsA, Chain A"/>
    <property type="match status" value="1"/>
</dbReference>
<evidence type="ECO:0000313" key="5">
    <source>
        <dbReference type="Proteomes" id="UP000327493"/>
    </source>
</evidence>
<dbReference type="Pfam" id="PF00535">
    <property type="entry name" value="Glycos_transf_2"/>
    <property type="match status" value="1"/>
</dbReference>
<dbReference type="InterPro" id="IPR029044">
    <property type="entry name" value="Nucleotide-diphossugar_trans"/>
</dbReference>
<sequence>MLFVLLYLLETPGRGKDGQTDTSFSDSSLFAHWGQELGPDNRRVALKMFQYYGYNGYLSDRLSLDRPIPDLRPDGCRNLTYPLNLPQVSIVFIFVNEAFSVILRSIHSAINRTPSYLLKEIILIVEGVIFHRSPPRHPSFTLVICHCHSSPPRDISMQKDELRRKLQNFVSETNSQHPGFIKMVRHAKQEGLIRSRVSGWRVATAPVVALFDAHVEFNVAGLNPFCSELKKTEPA</sequence>
<dbReference type="PANTHER" id="PTHR11675">
    <property type="entry name" value="N-ACETYLGALACTOSAMINYLTRANSFERASE"/>
    <property type="match status" value="1"/>
</dbReference>
<feature type="domain" description="Glycosyltransferase 2-like" evidence="3">
    <location>
        <begin position="159"/>
        <end position="232"/>
    </location>
</feature>
<dbReference type="SUPFAM" id="SSF53448">
    <property type="entry name" value="Nucleotide-diphospho-sugar transferases"/>
    <property type="match status" value="1"/>
</dbReference>
<accession>A0A5J5DQL1</accession>
<evidence type="ECO:0000313" key="4">
    <source>
        <dbReference type="EMBL" id="KAA8595665.1"/>
    </source>
</evidence>
<evidence type="ECO:0000256" key="1">
    <source>
        <dbReference type="ARBA" id="ARBA00023157"/>
    </source>
</evidence>
<dbReference type="AlphaFoldDB" id="A0A5J5DQL1"/>
<evidence type="ECO:0000256" key="2">
    <source>
        <dbReference type="SAM" id="SignalP"/>
    </source>
</evidence>
<dbReference type="Proteomes" id="UP000327493">
    <property type="component" value="Chromosome 1"/>
</dbReference>
<dbReference type="GO" id="GO:0005794">
    <property type="term" value="C:Golgi apparatus"/>
    <property type="evidence" value="ECO:0007669"/>
    <property type="project" value="TreeGrafter"/>
</dbReference>
<keyword evidence="5" id="KW-1185">Reference proteome</keyword>
<organism evidence="4 5">
    <name type="scientific">Etheostoma spectabile</name>
    <name type="common">orangethroat darter</name>
    <dbReference type="NCBI Taxonomy" id="54343"/>
    <lineage>
        <taxon>Eukaryota</taxon>
        <taxon>Metazoa</taxon>
        <taxon>Chordata</taxon>
        <taxon>Craniata</taxon>
        <taxon>Vertebrata</taxon>
        <taxon>Euteleostomi</taxon>
        <taxon>Actinopterygii</taxon>
        <taxon>Neopterygii</taxon>
        <taxon>Teleostei</taxon>
        <taxon>Neoteleostei</taxon>
        <taxon>Acanthomorphata</taxon>
        <taxon>Eupercaria</taxon>
        <taxon>Perciformes</taxon>
        <taxon>Percoidei</taxon>
        <taxon>Percidae</taxon>
        <taxon>Etheostomatinae</taxon>
        <taxon>Etheostoma</taxon>
    </lineage>
</organism>